<accession>A0AAW0T3C2</accession>
<protein>
    <submittedName>
        <fullName evidence="3">Uncharacterized protein</fullName>
    </submittedName>
</protein>
<evidence type="ECO:0000256" key="1">
    <source>
        <dbReference type="SAM" id="MobiDB-lite"/>
    </source>
</evidence>
<evidence type="ECO:0000256" key="2">
    <source>
        <dbReference type="SAM" id="SignalP"/>
    </source>
</evidence>
<feature type="compositionally biased region" description="Low complexity" evidence="1">
    <location>
        <begin position="214"/>
        <end position="240"/>
    </location>
</feature>
<evidence type="ECO:0000313" key="4">
    <source>
        <dbReference type="Proteomes" id="UP001487740"/>
    </source>
</evidence>
<reference evidence="3 4" key="1">
    <citation type="submission" date="2023-03" db="EMBL/GenBank/DDBJ databases">
        <title>High-quality genome of Scylla paramamosain provides insights in environmental adaptation.</title>
        <authorList>
            <person name="Zhang L."/>
        </authorList>
    </citation>
    <scope>NUCLEOTIDE SEQUENCE [LARGE SCALE GENOMIC DNA]</scope>
    <source>
        <strain evidence="3">LZ_2023a</strain>
        <tissue evidence="3">Muscle</tissue>
    </source>
</reference>
<evidence type="ECO:0000313" key="3">
    <source>
        <dbReference type="EMBL" id="KAK8382160.1"/>
    </source>
</evidence>
<feature type="region of interest" description="Disordered" evidence="1">
    <location>
        <begin position="170"/>
        <end position="240"/>
    </location>
</feature>
<feature type="region of interest" description="Disordered" evidence="1">
    <location>
        <begin position="78"/>
        <end position="97"/>
    </location>
</feature>
<keyword evidence="2" id="KW-0732">Signal</keyword>
<feature type="compositionally biased region" description="Low complexity" evidence="1">
    <location>
        <begin position="170"/>
        <end position="202"/>
    </location>
</feature>
<name>A0AAW0T3C2_SCYPA</name>
<dbReference type="AlphaFoldDB" id="A0AAW0T3C2"/>
<dbReference type="Proteomes" id="UP001487740">
    <property type="component" value="Unassembled WGS sequence"/>
</dbReference>
<feature type="signal peptide" evidence="2">
    <location>
        <begin position="1"/>
        <end position="22"/>
    </location>
</feature>
<gene>
    <name evidence="3" type="ORF">O3P69_015252</name>
</gene>
<proteinExistence type="predicted"/>
<dbReference type="EMBL" id="JARAKH010000039">
    <property type="protein sequence ID" value="KAK8382160.1"/>
    <property type="molecule type" value="Genomic_DNA"/>
</dbReference>
<feature type="chain" id="PRO_5043900788" evidence="2">
    <location>
        <begin position="23"/>
        <end position="347"/>
    </location>
</feature>
<comment type="caution">
    <text evidence="3">The sequence shown here is derived from an EMBL/GenBank/DDBJ whole genome shotgun (WGS) entry which is preliminary data.</text>
</comment>
<keyword evidence="4" id="KW-1185">Reference proteome</keyword>
<organism evidence="3 4">
    <name type="scientific">Scylla paramamosain</name>
    <name type="common">Mud crab</name>
    <dbReference type="NCBI Taxonomy" id="85552"/>
    <lineage>
        <taxon>Eukaryota</taxon>
        <taxon>Metazoa</taxon>
        <taxon>Ecdysozoa</taxon>
        <taxon>Arthropoda</taxon>
        <taxon>Crustacea</taxon>
        <taxon>Multicrustacea</taxon>
        <taxon>Malacostraca</taxon>
        <taxon>Eumalacostraca</taxon>
        <taxon>Eucarida</taxon>
        <taxon>Decapoda</taxon>
        <taxon>Pleocyemata</taxon>
        <taxon>Brachyura</taxon>
        <taxon>Eubrachyura</taxon>
        <taxon>Portunoidea</taxon>
        <taxon>Portunidae</taxon>
        <taxon>Portuninae</taxon>
        <taxon>Scylla</taxon>
    </lineage>
</organism>
<sequence>MRTSTGICLAVLLAFGARLGCSAVVKKDRSRRQAIEGGDGGKAKDSDVKVEVDVNGGEPTFSPPPLNDTTFPTTVSPPGITIPTNTPPPTTTTTSDTTAARLPPLAILNNVPPSTITTTDDTTTTTTLPLAILNNFPPLTTTTTDDTTTTTLSPLAILSNVPLLTTTTTTLPPSSITSGDFPTSDPSSTTTTIMNDTTITSIATAPPSNSRVMSSPNPITTTSNTTPPPTTTSTISTTSPLSSTSSSIIASLGSSTTIHTNDTGRAGNIIYSIWGFLLGGMLTYLSISDTFRVPLTRAVDTWFGPRSHRRRRHTQDEGFQTYVATTFTAFTNAIDKINAISGRIEKS</sequence>